<dbReference type="PANTHER" id="PTHR36933:SF1">
    <property type="entry name" value="SLL0788 PROTEIN"/>
    <property type="match status" value="1"/>
</dbReference>
<evidence type="ECO:0000313" key="4">
    <source>
        <dbReference type="EMBL" id="TKW61831.1"/>
    </source>
</evidence>
<accession>A0A6N4RA04</accession>
<gene>
    <name evidence="4" type="ORF">DI628_04215</name>
</gene>
<dbReference type="Gene3D" id="1.20.1260.10">
    <property type="match status" value="1"/>
</dbReference>
<feature type="region of interest" description="Disordered" evidence="1">
    <location>
        <begin position="22"/>
        <end position="41"/>
    </location>
</feature>
<name>A0A6N4RA04_BLAVI</name>
<dbReference type="EMBL" id="VAFM01000001">
    <property type="protein sequence ID" value="TKW61831.1"/>
    <property type="molecule type" value="Genomic_DNA"/>
</dbReference>
<dbReference type="PANTHER" id="PTHR36933">
    <property type="entry name" value="SLL0788 PROTEIN"/>
    <property type="match status" value="1"/>
</dbReference>
<feature type="chain" id="PRO_5026882526" evidence="2">
    <location>
        <begin position="21"/>
        <end position="152"/>
    </location>
</feature>
<proteinExistence type="predicted"/>
<evidence type="ECO:0000259" key="3">
    <source>
        <dbReference type="Pfam" id="PF03713"/>
    </source>
</evidence>
<reference evidence="4 5" key="1">
    <citation type="journal article" date="2017" name="Nat. Commun.">
        <title>In situ click chemistry generation of cyclooxygenase-2 inhibitors.</title>
        <authorList>
            <person name="Bhardwaj A."/>
            <person name="Kaur J."/>
            <person name="Wuest M."/>
            <person name="Wuest F."/>
        </authorList>
    </citation>
    <scope>NUCLEOTIDE SEQUENCE [LARGE SCALE GENOMIC DNA]</scope>
    <source>
        <strain evidence="4">S2_018_000_R2_106</strain>
    </source>
</reference>
<feature type="domain" description="DUF305" evidence="3">
    <location>
        <begin position="28"/>
        <end position="118"/>
    </location>
</feature>
<feature type="compositionally biased region" description="Low complexity" evidence="1">
    <location>
        <begin position="31"/>
        <end position="41"/>
    </location>
</feature>
<dbReference type="Proteomes" id="UP000320948">
    <property type="component" value="Unassembled WGS sequence"/>
</dbReference>
<sequence>MMLRTLLIAGLAAASLNAVAEDHSGHHGHHAAPATAKAEAPSTVEFQQANAVMHKDMDIAFTGDADIDFLRGMIAHHQGAVEMARVQLRYGRDAKVTRLAQEIIRAQNLEIAWMQKWLAQLEAQPRKPIVTEPRSGSWNDANWSGRTWLGER</sequence>
<dbReference type="AlphaFoldDB" id="A0A6N4RA04"/>
<comment type="caution">
    <text evidence="4">The sequence shown here is derived from an EMBL/GenBank/DDBJ whole genome shotgun (WGS) entry which is preliminary data.</text>
</comment>
<evidence type="ECO:0000256" key="1">
    <source>
        <dbReference type="SAM" id="MobiDB-lite"/>
    </source>
</evidence>
<feature type="signal peptide" evidence="2">
    <location>
        <begin position="1"/>
        <end position="20"/>
    </location>
</feature>
<keyword evidence="2" id="KW-0732">Signal</keyword>
<organism evidence="4 5">
    <name type="scientific">Blastochloris viridis</name>
    <name type="common">Rhodopseudomonas viridis</name>
    <dbReference type="NCBI Taxonomy" id="1079"/>
    <lineage>
        <taxon>Bacteria</taxon>
        <taxon>Pseudomonadati</taxon>
        <taxon>Pseudomonadota</taxon>
        <taxon>Alphaproteobacteria</taxon>
        <taxon>Hyphomicrobiales</taxon>
        <taxon>Blastochloridaceae</taxon>
        <taxon>Blastochloris</taxon>
    </lineage>
</organism>
<evidence type="ECO:0000313" key="5">
    <source>
        <dbReference type="Proteomes" id="UP000320948"/>
    </source>
</evidence>
<dbReference type="Pfam" id="PF03713">
    <property type="entry name" value="DUF305"/>
    <property type="match status" value="1"/>
</dbReference>
<dbReference type="InterPro" id="IPR012347">
    <property type="entry name" value="Ferritin-like"/>
</dbReference>
<protein>
    <submittedName>
        <fullName evidence="4">DUF305 domain-containing protein</fullName>
    </submittedName>
</protein>
<evidence type="ECO:0000256" key="2">
    <source>
        <dbReference type="SAM" id="SignalP"/>
    </source>
</evidence>
<dbReference type="InterPro" id="IPR005183">
    <property type="entry name" value="DUF305_CopM-like"/>
</dbReference>